<reference evidence="2 3" key="1">
    <citation type="submission" date="2019-07" db="EMBL/GenBank/DDBJ databases">
        <title>Venturia inaequalis Genome Resource.</title>
        <authorList>
            <person name="Lichtner F.J."/>
        </authorList>
    </citation>
    <scope>NUCLEOTIDE SEQUENCE [LARGE SCALE GENOMIC DNA]</scope>
    <source>
        <strain evidence="2 3">DMI_063113</strain>
    </source>
</reference>
<keyword evidence="3" id="KW-1185">Reference proteome</keyword>
<dbReference type="EMBL" id="WNWR01000237">
    <property type="protein sequence ID" value="KAE9987378.1"/>
    <property type="molecule type" value="Genomic_DNA"/>
</dbReference>
<dbReference type="Proteomes" id="UP000490939">
    <property type="component" value="Unassembled WGS sequence"/>
</dbReference>
<proteinExistence type="predicted"/>
<accession>A0A8H3VI19</accession>
<feature type="region of interest" description="Disordered" evidence="1">
    <location>
        <begin position="109"/>
        <end position="135"/>
    </location>
</feature>
<evidence type="ECO:0000313" key="3">
    <source>
        <dbReference type="Proteomes" id="UP000490939"/>
    </source>
</evidence>
<sequence>MSKSHSRAIPHTKSGDLQAEDSCLLEYGATASGAAVTNTVPAATNLVDYGPEHVDQFLPSLSRNTALQLDSVSEQMRPSGRSLPADSSEVDNSEIVQLDRHQNTIRSTPGTTIRQQAKRKGTKEASLPTVKKPRTSGTDVIKICDLCDTNGERGLTQYQGHNCARQAHGSREEVQDDVKAGESGSDSHTNTEHAGDKYRSEQSLGVGASGTADADLTGYGDTDETSRDSFHRGFMGEIRTLLPSPTSSRAVFGRGKYNVPMY</sequence>
<gene>
    <name evidence="2" type="ORF">EG327_003860</name>
</gene>
<feature type="compositionally biased region" description="Basic and acidic residues" evidence="1">
    <location>
        <begin position="189"/>
        <end position="200"/>
    </location>
</feature>
<protein>
    <submittedName>
        <fullName evidence="2">Uncharacterized protein</fullName>
    </submittedName>
</protein>
<evidence type="ECO:0000256" key="1">
    <source>
        <dbReference type="SAM" id="MobiDB-lite"/>
    </source>
</evidence>
<dbReference type="AlphaFoldDB" id="A0A8H3VI19"/>
<evidence type="ECO:0000313" key="2">
    <source>
        <dbReference type="EMBL" id="KAE9987378.1"/>
    </source>
</evidence>
<feature type="compositionally biased region" description="Basic and acidic residues" evidence="1">
    <location>
        <begin position="169"/>
        <end position="180"/>
    </location>
</feature>
<comment type="caution">
    <text evidence="2">The sequence shown here is derived from an EMBL/GenBank/DDBJ whole genome shotgun (WGS) entry which is preliminary data.</text>
</comment>
<name>A0A8H3VI19_VENIN</name>
<organism evidence="2 3">
    <name type="scientific">Venturia inaequalis</name>
    <name type="common">Apple scab fungus</name>
    <dbReference type="NCBI Taxonomy" id="5025"/>
    <lineage>
        <taxon>Eukaryota</taxon>
        <taxon>Fungi</taxon>
        <taxon>Dikarya</taxon>
        <taxon>Ascomycota</taxon>
        <taxon>Pezizomycotina</taxon>
        <taxon>Dothideomycetes</taxon>
        <taxon>Pleosporomycetidae</taxon>
        <taxon>Venturiales</taxon>
        <taxon>Venturiaceae</taxon>
        <taxon>Venturia</taxon>
    </lineage>
</organism>
<feature type="region of interest" description="Disordered" evidence="1">
    <location>
        <begin position="164"/>
        <end position="228"/>
    </location>
</feature>